<dbReference type="EMBL" id="AMFJ01028905">
    <property type="protein sequence ID" value="EKD44338.1"/>
    <property type="molecule type" value="Genomic_DNA"/>
</dbReference>
<accession>K1ZIT1</accession>
<evidence type="ECO:0000313" key="2">
    <source>
        <dbReference type="EMBL" id="EKD44338.1"/>
    </source>
</evidence>
<comment type="caution">
    <text evidence="2">The sequence shown here is derived from an EMBL/GenBank/DDBJ whole genome shotgun (WGS) entry which is preliminary data.</text>
</comment>
<evidence type="ECO:0000256" key="1">
    <source>
        <dbReference type="SAM" id="Coils"/>
    </source>
</evidence>
<feature type="coiled-coil region" evidence="1">
    <location>
        <begin position="22"/>
        <end position="60"/>
    </location>
</feature>
<gene>
    <name evidence="2" type="ORF">ACD_71C00174G0002</name>
</gene>
<sequence length="62" mass="7215">MWAWDYTPSASGRAKPITKAQLRKMQEDYARAEALSKEVLEQEKKEQEKVGREMNDLLGNIF</sequence>
<protein>
    <submittedName>
        <fullName evidence="2">Uncharacterized protein</fullName>
    </submittedName>
</protein>
<keyword evidence="1" id="KW-0175">Coiled coil</keyword>
<dbReference type="AlphaFoldDB" id="K1ZIT1"/>
<proteinExistence type="predicted"/>
<organism evidence="2">
    <name type="scientific">uncultured bacterium</name>
    <name type="common">gcode 4</name>
    <dbReference type="NCBI Taxonomy" id="1234023"/>
    <lineage>
        <taxon>Bacteria</taxon>
        <taxon>environmental samples</taxon>
    </lineage>
</organism>
<name>K1ZIT1_9BACT</name>
<reference evidence="2" key="1">
    <citation type="journal article" date="2012" name="Science">
        <title>Fermentation, hydrogen, and sulfur metabolism in multiple uncultivated bacterial phyla.</title>
        <authorList>
            <person name="Wrighton K.C."/>
            <person name="Thomas B.C."/>
            <person name="Sharon I."/>
            <person name="Miller C.S."/>
            <person name="Castelle C.J."/>
            <person name="VerBerkmoes N.C."/>
            <person name="Wilkins M.J."/>
            <person name="Hettich R.L."/>
            <person name="Lipton M.S."/>
            <person name="Williams K.H."/>
            <person name="Long P.E."/>
            <person name="Banfield J.F."/>
        </authorList>
    </citation>
    <scope>NUCLEOTIDE SEQUENCE [LARGE SCALE GENOMIC DNA]</scope>
</reference>